<dbReference type="PANTHER" id="PTHR12231">
    <property type="entry name" value="CTX-RELATED TYPE I TRANSMEMBRANE PROTEIN"/>
    <property type="match status" value="1"/>
</dbReference>
<dbReference type="Pfam" id="PF13927">
    <property type="entry name" value="Ig_3"/>
    <property type="match status" value="5"/>
</dbReference>
<comment type="caution">
    <text evidence="15">The sequence shown here is derived from an EMBL/GenBank/DDBJ whole genome shotgun (WGS) entry which is preliminary data.</text>
</comment>
<keyword evidence="10" id="KW-1015">Disulfide bond</keyword>
<feature type="domain" description="Ig-like" evidence="14">
    <location>
        <begin position="1210"/>
        <end position="1302"/>
    </location>
</feature>
<evidence type="ECO:0000256" key="7">
    <source>
        <dbReference type="ARBA" id="ARBA00022737"/>
    </source>
</evidence>
<dbReference type="InterPro" id="IPR013106">
    <property type="entry name" value="Ig_V-set"/>
</dbReference>
<proteinExistence type="predicted"/>
<dbReference type="InterPro" id="IPR001611">
    <property type="entry name" value="Leu-rich_rpt"/>
</dbReference>
<dbReference type="SUPFAM" id="SSF48726">
    <property type="entry name" value="Immunoglobulin"/>
    <property type="match status" value="11"/>
</dbReference>
<protein>
    <recommendedName>
        <fullName evidence="14">Ig-like domain-containing protein</fullName>
    </recommendedName>
</protein>
<feature type="domain" description="Ig-like" evidence="14">
    <location>
        <begin position="1304"/>
        <end position="1398"/>
    </location>
</feature>
<dbReference type="InterPro" id="IPR003599">
    <property type="entry name" value="Ig_sub"/>
</dbReference>
<feature type="domain" description="Ig-like" evidence="14">
    <location>
        <begin position="1107"/>
        <end position="1202"/>
    </location>
</feature>
<dbReference type="GO" id="GO:0043005">
    <property type="term" value="C:neuron projection"/>
    <property type="evidence" value="ECO:0007669"/>
    <property type="project" value="TreeGrafter"/>
</dbReference>
<evidence type="ECO:0000256" key="5">
    <source>
        <dbReference type="ARBA" id="ARBA00022692"/>
    </source>
</evidence>
<dbReference type="PROSITE" id="PS50835">
    <property type="entry name" value="IG_LIKE"/>
    <property type="match status" value="12"/>
</dbReference>
<evidence type="ECO:0000259" key="14">
    <source>
        <dbReference type="PROSITE" id="PS50835"/>
    </source>
</evidence>
<dbReference type="SMART" id="SM00013">
    <property type="entry name" value="LRRNT"/>
    <property type="match status" value="1"/>
</dbReference>
<keyword evidence="12" id="KW-0393">Immunoglobulin domain</keyword>
<keyword evidence="5" id="KW-0812">Transmembrane</keyword>
<reference evidence="15" key="1">
    <citation type="submission" date="2023-03" db="EMBL/GenBank/DDBJ databases">
        <title>Electrophorus voltai genome.</title>
        <authorList>
            <person name="Bian C."/>
        </authorList>
    </citation>
    <scope>NUCLEOTIDE SEQUENCE</scope>
    <source>
        <strain evidence="15">CB-2022</strain>
        <tissue evidence="15">Muscle</tissue>
    </source>
</reference>
<evidence type="ECO:0000256" key="9">
    <source>
        <dbReference type="ARBA" id="ARBA00023136"/>
    </source>
</evidence>
<feature type="non-terminal residue" evidence="15">
    <location>
        <position position="1"/>
    </location>
</feature>
<feature type="domain" description="Ig-like" evidence="14">
    <location>
        <begin position="496"/>
        <end position="573"/>
    </location>
</feature>
<dbReference type="GO" id="GO:0016020">
    <property type="term" value="C:membrane"/>
    <property type="evidence" value="ECO:0007669"/>
    <property type="project" value="UniProtKB-SubCell"/>
</dbReference>
<keyword evidence="7" id="KW-0677">Repeat</keyword>
<organism evidence="15 16">
    <name type="scientific">Electrophorus voltai</name>
    <dbReference type="NCBI Taxonomy" id="2609070"/>
    <lineage>
        <taxon>Eukaryota</taxon>
        <taxon>Metazoa</taxon>
        <taxon>Chordata</taxon>
        <taxon>Craniata</taxon>
        <taxon>Vertebrata</taxon>
        <taxon>Euteleostomi</taxon>
        <taxon>Actinopterygii</taxon>
        <taxon>Neopterygii</taxon>
        <taxon>Teleostei</taxon>
        <taxon>Ostariophysi</taxon>
        <taxon>Gymnotiformes</taxon>
        <taxon>Gymnotoidei</taxon>
        <taxon>Gymnotidae</taxon>
        <taxon>Electrophorus</taxon>
    </lineage>
</organism>
<dbReference type="FunFam" id="2.60.40.10:FF:001402">
    <property type="entry name" value="Matrix remodeling associated 5"/>
    <property type="match status" value="1"/>
</dbReference>
<dbReference type="InterPro" id="IPR032675">
    <property type="entry name" value="LRR_dom_sf"/>
</dbReference>
<evidence type="ECO:0000256" key="3">
    <source>
        <dbReference type="ARBA" id="ARBA00022525"/>
    </source>
</evidence>
<feature type="domain" description="Ig-like" evidence="14">
    <location>
        <begin position="1501"/>
        <end position="1591"/>
    </location>
</feature>
<dbReference type="SMART" id="SM00406">
    <property type="entry name" value="IGv"/>
    <property type="match status" value="7"/>
</dbReference>
<dbReference type="SUPFAM" id="SSF52058">
    <property type="entry name" value="L domain-like"/>
    <property type="match status" value="1"/>
</dbReference>
<dbReference type="SMART" id="SM00369">
    <property type="entry name" value="LRR_TYP"/>
    <property type="match status" value="5"/>
</dbReference>
<dbReference type="Gene3D" id="2.60.40.10">
    <property type="entry name" value="Immunoglobulins"/>
    <property type="match status" value="11"/>
</dbReference>
<feature type="domain" description="Ig-like" evidence="14">
    <location>
        <begin position="717"/>
        <end position="806"/>
    </location>
</feature>
<keyword evidence="11" id="KW-0325">Glycoprotein</keyword>
<gene>
    <name evidence="15" type="ORF">P4O66_008082</name>
</gene>
<evidence type="ECO:0000256" key="11">
    <source>
        <dbReference type="ARBA" id="ARBA00023180"/>
    </source>
</evidence>
<keyword evidence="9" id="KW-0472">Membrane</keyword>
<dbReference type="Proteomes" id="UP001239994">
    <property type="component" value="Unassembled WGS sequence"/>
</dbReference>
<feature type="domain" description="Ig-like" evidence="14">
    <location>
        <begin position="1597"/>
        <end position="1650"/>
    </location>
</feature>
<dbReference type="FunFam" id="2.60.40.10:FF:000076">
    <property type="entry name" value="Leucine-rich repeat and Ig domain-containing 4"/>
    <property type="match status" value="2"/>
</dbReference>
<keyword evidence="16" id="KW-1185">Reference proteome</keyword>
<dbReference type="Pfam" id="PF13855">
    <property type="entry name" value="LRR_8"/>
    <property type="match status" value="2"/>
</dbReference>
<feature type="domain" description="Ig-like" evidence="14">
    <location>
        <begin position="814"/>
        <end position="907"/>
    </location>
</feature>
<dbReference type="Gene3D" id="3.80.10.10">
    <property type="entry name" value="Ribonuclease Inhibitor"/>
    <property type="match status" value="2"/>
</dbReference>
<dbReference type="InterPro" id="IPR003591">
    <property type="entry name" value="Leu-rich_rpt_typical-subtyp"/>
</dbReference>
<feature type="signal peptide" evidence="13">
    <location>
        <begin position="1"/>
        <end position="38"/>
    </location>
</feature>
<dbReference type="GO" id="GO:0005576">
    <property type="term" value="C:extracellular region"/>
    <property type="evidence" value="ECO:0007669"/>
    <property type="project" value="UniProtKB-SubCell"/>
</dbReference>
<feature type="domain" description="Ig-like" evidence="14">
    <location>
        <begin position="580"/>
        <end position="670"/>
    </location>
</feature>
<dbReference type="EMBL" id="JAROKS010000013">
    <property type="protein sequence ID" value="KAK1797715.1"/>
    <property type="molecule type" value="Genomic_DNA"/>
</dbReference>
<dbReference type="InterPro" id="IPR036179">
    <property type="entry name" value="Ig-like_dom_sf"/>
</dbReference>
<dbReference type="FunFam" id="2.60.40.10:FF:001306">
    <property type="entry name" value="Matrix remodeling associated 5"/>
    <property type="match status" value="1"/>
</dbReference>
<dbReference type="CDD" id="cd00096">
    <property type="entry name" value="Ig"/>
    <property type="match status" value="3"/>
</dbReference>
<dbReference type="InterPro" id="IPR051170">
    <property type="entry name" value="Neural/epithelial_adhesion"/>
</dbReference>
<dbReference type="InterPro" id="IPR000372">
    <property type="entry name" value="LRRNT"/>
</dbReference>
<evidence type="ECO:0000256" key="6">
    <source>
        <dbReference type="ARBA" id="ARBA00022729"/>
    </source>
</evidence>
<dbReference type="PANTHER" id="PTHR12231:SF253">
    <property type="entry name" value="DPR-INTERACTING PROTEIN ETA, ISOFORM B-RELATED"/>
    <property type="match status" value="1"/>
</dbReference>
<comment type="subcellular location">
    <subcellularLocation>
        <location evidence="1">Membrane</location>
        <topology evidence="1">Single-pass membrane protein</topology>
    </subcellularLocation>
    <subcellularLocation>
        <location evidence="2">Secreted</location>
    </subcellularLocation>
</comment>
<dbReference type="InterPro" id="IPR007110">
    <property type="entry name" value="Ig-like_dom"/>
</dbReference>
<dbReference type="InterPro" id="IPR013783">
    <property type="entry name" value="Ig-like_fold"/>
</dbReference>
<dbReference type="Pfam" id="PF07679">
    <property type="entry name" value="I-set"/>
    <property type="match status" value="6"/>
</dbReference>
<feature type="domain" description="Ig-like" evidence="14">
    <location>
        <begin position="910"/>
        <end position="1000"/>
    </location>
</feature>
<feature type="domain" description="Ig-like" evidence="14">
    <location>
        <begin position="1406"/>
        <end position="1494"/>
    </location>
</feature>
<evidence type="ECO:0000313" key="16">
    <source>
        <dbReference type="Proteomes" id="UP001239994"/>
    </source>
</evidence>
<name>A0AAD9DW62_9TELE</name>
<dbReference type="PROSITE" id="PS51450">
    <property type="entry name" value="LRR"/>
    <property type="match status" value="1"/>
</dbReference>
<evidence type="ECO:0000256" key="10">
    <source>
        <dbReference type="ARBA" id="ARBA00023157"/>
    </source>
</evidence>
<feature type="domain" description="Ig-like" evidence="14">
    <location>
        <begin position="1010"/>
        <end position="1103"/>
    </location>
</feature>
<dbReference type="FunFam" id="2.60.40.10:FF:000063">
    <property type="entry name" value="neural cell adhesion molecule L1"/>
    <property type="match status" value="1"/>
</dbReference>
<evidence type="ECO:0000256" key="1">
    <source>
        <dbReference type="ARBA" id="ARBA00004167"/>
    </source>
</evidence>
<dbReference type="InterPro" id="IPR013098">
    <property type="entry name" value="Ig_I-set"/>
</dbReference>
<evidence type="ECO:0000313" key="15">
    <source>
        <dbReference type="EMBL" id="KAK1797715.1"/>
    </source>
</evidence>
<keyword evidence="4" id="KW-0433">Leucine-rich repeat</keyword>
<evidence type="ECO:0000256" key="2">
    <source>
        <dbReference type="ARBA" id="ARBA00004613"/>
    </source>
</evidence>
<dbReference type="SMART" id="SM00409">
    <property type="entry name" value="IG"/>
    <property type="match status" value="11"/>
</dbReference>
<evidence type="ECO:0000256" key="13">
    <source>
        <dbReference type="SAM" id="SignalP"/>
    </source>
</evidence>
<sequence>MDIINIKPLKTQINMRTVGSFALTVLMLLATFFDTSVACPRPCACYVPTEVHCTFRSLGAVPAAIPKSILRVNLGFNIITRITQHSFAGLRKLELLMMHGNDIHKIPNGIFQDLLSLQVLKMSYNKVRVITGPTLLGLKSLVRLHLDHNRIEFIHPDAFSGMTSLRLVQLDGNHLQKLHPATFSTFSLLQHFPVSTLKHLYLSDNLLTSLPGDMLRTMPQLENLFLHGNPWTCDCRLDWVPDWSTQHPGVMKCKKDKAYAKGQLCPICSSPQQLRGKEFSQLKQPQCLGPVISSPGRDVPAEENLSELLSLEEFKLPFGNVTLKLSDEHGNKVDLICQILKPRESTKITWNYTKSLQIITNMTLYFDLECPMKQGNYDSLWRLLAYYSEIPVHLQRELMLSKEPELSYRYQQDIERDAYYYTGVRANVLSHPSWLMQSFLSMQLNRRYSTSKSVKLILTTQMSSTTDSVKAKQQRRSWVIIEHNNMTQTTFSSVVGGMIEMDCSAQSSGEPSILWMLPDGSKVKAPFSSPSSRLSLSATGKLLIKAVEHSDSGVYYCVTEIQGNVDLLAFRLSVVESSTPPIGDEVGIAVSKFVGESISLPCHSTASPDAVVDWIFPDGSVINAKANSSKGFVFSNGTLFIVRGKPNDSGYYKCVALNQHGVDFLATKLNIMRRQEIETLRHYRMKPQSAAGLSTKVKTFLDDTEESSGDEAAQSRPRITTVNPSTIMVDAGTDVRFPCESVGDPKPFLTWTKVSTGAVMSVNTRIQRFEVQPNGTFVIRSAQLQDRGRYLCTVQNPYAVDKMMVTLMVLAQKPRMLLPKQRDVTAYLEGSVNLECRARGLPSPYISWMLPSRTVVHMVSTGEQRIVLLGNGTLHIKQTSYPDRGDYKCIASNVAGADSAVVRLHVAALPPVIQQKKEENYTISEGQTVHIHCSAKGAPTPSIRWVTASGMQIRPSQFINSNLFVFPNGTLYIRSSVEKDSGTYECVALNGVGAIKRSVSLLVKRNSTTAKITSTSPQRMDISYGGNLSLDCRASGIPEPRIIWRTPMKKLIDAHYSFDPRMKVFDNGTLTIKSVTDQDQGGYLCVARNKMGDDYVLLKVNVMMKAAKIEGKQLSDHKVQYGGDLKVDCVASGLPNPEIRWSLPDGSMVNSVMPSYNSGVRRRRYVVFDNGTLYFNDVGLKEEGNYTCFAENQMGKDEMKIQIKVLAAAPTIRNNTYEEVRVAHGETVSLTCSAKGEPSPSISWLSPTNRIVLPASDKYQLTTDGTLLIQKVQKFDSGNYTCTARNRAGMDRKVVHIEVLVSAPIINGLQSPISMTKQTAKKDQRVLLHCNAEGTPVPQVMWVLPDNVVLPAPYYGSRITVHRNGTLDIRTWRKSDSAQLLCIAQSAAGEAQLQVQLNIVEQLEKPQLKSLATESVQIADGVSVTLNCSVEGKPAPEITWLLPNGTTLQSGTSILRFHHKLDGSLVIREPTASEVGIYRCMGRNSAGYVERTVTLEYGKEPHISNKYNTLISIINGENLQLNCQSSGNPSPNLTWILPSGVVLTRPQRMGQYAIFDNGTLSVQQASVYDRGTYRCESANKYGFSSLSVAVIVIAYPPRITSGPAGVTYARPGVAIQLNCMAIAIPKAEVTWEMPDKTQLKAGSQPRLYGN</sequence>
<evidence type="ECO:0000256" key="12">
    <source>
        <dbReference type="ARBA" id="ARBA00023319"/>
    </source>
</evidence>
<keyword evidence="6 13" id="KW-0732">Signal</keyword>
<accession>A0AAD9DW62</accession>
<feature type="chain" id="PRO_5042048599" description="Ig-like domain-containing protein" evidence="13">
    <location>
        <begin position="39"/>
        <end position="1650"/>
    </location>
</feature>
<dbReference type="SMART" id="SM00408">
    <property type="entry name" value="IGc2"/>
    <property type="match status" value="11"/>
</dbReference>
<evidence type="ECO:0000256" key="8">
    <source>
        <dbReference type="ARBA" id="ARBA00022989"/>
    </source>
</evidence>
<keyword evidence="3" id="KW-0964">Secreted</keyword>
<evidence type="ECO:0000256" key="4">
    <source>
        <dbReference type="ARBA" id="ARBA00022614"/>
    </source>
</evidence>
<dbReference type="FunFam" id="3.80.10.10:FF:000103">
    <property type="entry name" value="Immunoglobulin superfamily member 10"/>
    <property type="match status" value="1"/>
</dbReference>
<dbReference type="FunFam" id="2.60.40.10:FF:000537">
    <property type="entry name" value="immunoglobulin superfamily member 10"/>
    <property type="match status" value="1"/>
</dbReference>
<keyword evidence="8" id="KW-1133">Transmembrane helix</keyword>
<dbReference type="FunFam" id="2.60.40.10:FF:000621">
    <property type="entry name" value="Immunoglobulin superfamily member 10"/>
    <property type="match status" value="1"/>
</dbReference>
<dbReference type="InterPro" id="IPR003598">
    <property type="entry name" value="Ig_sub2"/>
</dbReference>